<evidence type="ECO:0000313" key="3">
    <source>
        <dbReference type="Proteomes" id="UP000789901"/>
    </source>
</evidence>
<keyword evidence="1" id="KW-0175">Coiled coil</keyword>
<proteinExistence type="predicted"/>
<reference evidence="2 3" key="1">
    <citation type="submission" date="2021-06" db="EMBL/GenBank/DDBJ databases">
        <authorList>
            <person name="Kallberg Y."/>
            <person name="Tangrot J."/>
            <person name="Rosling A."/>
        </authorList>
    </citation>
    <scope>NUCLEOTIDE SEQUENCE [LARGE SCALE GENOMIC DNA]</scope>
    <source>
        <strain evidence="2 3">120-4 pot B 10/14</strain>
    </source>
</reference>
<gene>
    <name evidence="2" type="ORF">GMARGA_LOCUS224</name>
</gene>
<sequence length="204" mass="24359">MPKVKNKTKKIRNNPVALKNRSRLYNPYILAKKIKDRIRYINGKICQEGENVSYSNKITFYTDLDRIVETSKSKSNDLTLFEKIYNILEAEKKKNKRSKLEQKKRQYEEDLKRIYNAHQNAIGDQLNEFNELRKEKNNLQIENNCLENWITVLETDVCNNLCICQIFDNSIFINTLDLSFMDLTRRCMNIKISIHLCFFKFENK</sequence>
<organism evidence="2 3">
    <name type="scientific">Gigaspora margarita</name>
    <dbReference type="NCBI Taxonomy" id="4874"/>
    <lineage>
        <taxon>Eukaryota</taxon>
        <taxon>Fungi</taxon>
        <taxon>Fungi incertae sedis</taxon>
        <taxon>Mucoromycota</taxon>
        <taxon>Glomeromycotina</taxon>
        <taxon>Glomeromycetes</taxon>
        <taxon>Diversisporales</taxon>
        <taxon>Gigasporaceae</taxon>
        <taxon>Gigaspora</taxon>
    </lineage>
</organism>
<evidence type="ECO:0000256" key="1">
    <source>
        <dbReference type="SAM" id="Coils"/>
    </source>
</evidence>
<evidence type="ECO:0000313" key="2">
    <source>
        <dbReference type="EMBL" id="CAG8459323.1"/>
    </source>
</evidence>
<protein>
    <submittedName>
        <fullName evidence="2">27163_t:CDS:1</fullName>
    </submittedName>
</protein>
<dbReference type="Proteomes" id="UP000789901">
    <property type="component" value="Unassembled WGS sequence"/>
</dbReference>
<name>A0ABM8VVV1_GIGMA</name>
<keyword evidence="3" id="KW-1185">Reference proteome</keyword>
<dbReference type="EMBL" id="CAJVQB010000025">
    <property type="protein sequence ID" value="CAG8459323.1"/>
    <property type="molecule type" value="Genomic_DNA"/>
</dbReference>
<comment type="caution">
    <text evidence="2">The sequence shown here is derived from an EMBL/GenBank/DDBJ whole genome shotgun (WGS) entry which is preliminary data.</text>
</comment>
<accession>A0ABM8VVV1</accession>
<feature type="coiled-coil region" evidence="1">
    <location>
        <begin position="90"/>
        <end position="149"/>
    </location>
</feature>